<evidence type="ECO:0000313" key="3">
    <source>
        <dbReference type="Proteomes" id="UP001596407"/>
    </source>
</evidence>
<evidence type="ECO:0000313" key="2">
    <source>
        <dbReference type="EMBL" id="MFC7081475.1"/>
    </source>
</evidence>
<keyword evidence="3" id="KW-1185">Reference proteome</keyword>
<dbReference type="EMBL" id="JBHSZH010000005">
    <property type="protein sequence ID" value="MFC7081475.1"/>
    <property type="molecule type" value="Genomic_DNA"/>
</dbReference>
<dbReference type="GeneID" id="79301773"/>
<name>A0ABD5WQ22_9EURY</name>
<dbReference type="AlphaFoldDB" id="A0ABD5WQ22"/>
<reference evidence="2 3" key="1">
    <citation type="journal article" date="2019" name="Int. J. Syst. Evol. Microbiol.">
        <title>The Global Catalogue of Microorganisms (GCM) 10K type strain sequencing project: providing services to taxonomists for standard genome sequencing and annotation.</title>
        <authorList>
            <consortium name="The Broad Institute Genomics Platform"/>
            <consortium name="The Broad Institute Genome Sequencing Center for Infectious Disease"/>
            <person name="Wu L."/>
            <person name="Ma J."/>
        </authorList>
    </citation>
    <scope>NUCLEOTIDE SEQUENCE [LARGE SCALE GENOMIC DNA]</scope>
    <source>
        <strain evidence="2 3">DT72</strain>
    </source>
</reference>
<sequence>MSPNGETRGMEASDDAPERRRTEATNHVCVFCGEKFDVGDRTTCPSCEATVVLRGTR</sequence>
<evidence type="ECO:0000256" key="1">
    <source>
        <dbReference type="SAM" id="MobiDB-lite"/>
    </source>
</evidence>
<accession>A0ABD5WQ22</accession>
<feature type="region of interest" description="Disordered" evidence="1">
    <location>
        <begin position="1"/>
        <end position="22"/>
    </location>
</feature>
<protein>
    <recommendedName>
        <fullName evidence="4">Rubrerythrin-like domain-containing protein</fullName>
    </recommendedName>
</protein>
<comment type="caution">
    <text evidence="2">The sequence shown here is derived from an EMBL/GenBank/DDBJ whole genome shotgun (WGS) entry which is preliminary data.</text>
</comment>
<organism evidence="2 3">
    <name type="scientific">Halorussus caseinilyticus</name>
    <dbReference type="NCBI Taxonomy" id="3034025"/>
    <lineage>
        <taxon>Archaea</taxon>
        <taxon>Methanobacteriati</taxon>
        <taxon>Methanobacteriota</taxon>
        <taxon>Stenosarchaea group</taxon>
        <taxon>Halobacteria</taxon>
        <taxon>Halobacteriales</taxon>
        <taxon>Haladaptataceae</taxon>
        <taxon>Halorussus</taxon>
    </lineage>
</organism>
<gene>
    <name evidence="2" type="ORF">ACFQJ6_16500</name>
</gene>
<proteinExistence type="predicted"/>
<evidence type="ECO:0008006" key="4">
    <source>
        <dbReference type="Google" id="ProtNLM"/>
    </source>
</evidence>
<feature type="compositionally biased region" description="Basic and acidic residues" evidence="1">
    <location>
        <begin position="8"/>
        <end position="22"/>
    </location>
</feature>
<dbReference type="Proteomes" id="UP001596407">
    <property type="component" value="Unassembled WGS sequence"/>
</dbReference>
<dbReference type="RefSeq" id="WP_276280610.1">
    <property type="nucleotide sequence ID" value="NZ_CP119809.1"/>
</dbReference>